<accession>A0A9D9DF65</accession>
<dbReference type="AlphaFoldDB" id="A0A9D9DF65"/>
<reference evidence="1" key="1">
    <citation type="submission" date="2020-10" db="EMBL/GenBank/DDBJ databases">
        <authorList>
            <person name="Gilroy R."/>
        </authorList>
    </citation>
    <scope>NUCLEOTIDE SEQUENCE</scope>
    <source>
        <strain evidence="1">17113</strain>
    </source>
</reference>
<proteinExistence type="predicted"/>
<evidence type="ECO:0000313" key="1">
    <source>
        <dbReference type="EMBL" id="MBO8426363.1"/>
    </source>
</evidence>
<protein>
    <submittedName>
        <fullName evidence="1">Uncharacterized protein</fullName>
    </submittedName>
</protein>
<sequence>MAKKSNTAAKVAISIIALGLVAGALGAATRGFRNWDPETWFNYWGQGEPEESDPIESEPGDEEIGGTDVNVLLRGGRSFASKASVGDTKEVIATLLASDGETPVDDSTPNDIAPSDDRILWESSDPSKVSVAESITHSGESNQLQLKSLFSGEVQIMVKPLLSAPGTETTFTVDYQSLVQSLKVVGWYTPDATENPFADWSDTSGTAYQDYKGHVASDFERDYNQVMDWVEQGDYSGVIETVAASAKVSNQDMIDVDSLENPLHFYKRKANDSMFRGATLFHHDIAYVLVKGTAADGAEDLDIASMTPQISINGGQYEDPAFDNKLRLSQGDNATEAYGYFMIEGLLAADKTIQYTYTVGDASVTFVLNRFVASGGVQTDSESVHF</sequence>
<reference evidence="1" key="2">
    <citation type="journal article" date="2021" name="PeerJ">
        <title>Extensive microbial diversity within the chicken gut microbiome revealed by metagenomics and culture.</title>
        <authorList>
            <person name="Gilroy R."/>
            <person name="Ravi A."/>
            <person name="Getino M."/>
            <person name="Pursley I."/>
            <person name="Horton D.L."/>
            <person name="Alikhan N.F."/>
            <person name="Baker D."/>
            <person name="Gharbi K."/>
            <person name="Hall N."/>
            <person name="Watson M."/>
            <person name="Adriaenssens E.M."/>
            <person name="Foster-Nyarko E."/>
            <person name="Jarju S."/>
            <person name="Secka A."/>
            <person name="Antonio M."/>
            <person name="Oren A."/>
            <person name="Chaudhuri R.R."/>
            <person name="La Ragione R."/>
            <person name="Hildebrand F."/>
            <person name="Pallen M.J."/>
        </authorList>
    </citation>
    <scope>NUCLEOTIDE SEQUENCE</scope>
    <source>
        <strain evidence="1">17113</strain>
    </source>
</reference>
<comment type="caution">
    <text evidence="1">The sequence shown here is derived from an EMBL/GenBank/DDBJ whole genome shotgun (WGS) entry which is preliminary data.</text>
</comment>
<dbReference type="Proteomes" id="UP000823634">
    <property type="component" value="Unassembled WGS sequence"/>
</dbReference>
<organism evidence="1 2">
    <name type="scientific">Candidatus Alloenteromonas pullistercoris</name>
    <dbReference type="NCBI Taxonomy" id="2840785"/>
    <lineage>
        <taxon>Bacteria</taxon>
        <taxon>Bacillati</taxon>
        <taxon>Bacillota</taxon>
        <taxon>Bacillota incertae sedis</taxon>
        <taxon>Candidatus Alloenteromonas</taxon>
    </lineage>
</organism>
<dbReference type="EMBL" id="JADINA010000022">
    <property type="protein sequence ID" value="MBO8426363.1"/>
    <property type="molecule type" value="Genomic_DNA"/>
</dbReference>
<gene>
    <name evidence="1" type="ORF">IAC61_03475</name>
</gene>
<evidence type="ECO:0000313" key="2">
    <source>
        <dbReference type="Proteomes" id="UP000823634"/>
    </source>
</evidence>
<name>A0A9D9DF65_9FIRM</name>